<gene>
    <name evidence="1" type="ORF">BN946_scf184751.g7</name>
</gene>
<dbReference type="Gene3D" id="3.30.460.40">
    <property type="match status" value="1"/>
</dbReference>
<dbReference type="OrthoDB" id="3133286at2759"/>
<comment type="caution">
    <text evidence="1">The sequence shown here is derived from an EMBL/GenBank/DDBJ whole genome shotgun (WGS) entry which is preliminary data.</text>
</comment>
<keyword evidence="2" id="KW-1185">Reference proteome</keyword>
<name>A0A060SPP6_PYCCI</name>
<dbReference type="HOGENOM" id="CLU_047728_0_0_1"/>
<dbReference type="OMA" id="LYPHTAN"/>
<dbReference type="EMBL" id="CCBP010000362">
    <property type="protein sequence ID" value="CDO76315.1"/>
    <property type="molecule type" value="Genomic_DNA"/>
</dbReference>
<protein>
    <submittedName>
        <fullName evidence="1">Uncharacterized protein</fullName>
    </submittedName>
</protein>
<dbReference type="SUPFAM" id="SSF81301">
    <property type="entry name" value="Nucleotidyltransferase"/>
    <property type="match status" value="1"/>
</dbReference>
<reference evidence="1" key="1">
    <citation type="submission" date="2014-01" db="EMBL/GenBank/DDBJ databases">
        <title>The genome of the white-rot fungus Pycnoporus cinnabarinus: a basidiomycete model with a versatile arsenal for lignocellulosic biomass breakdown.</title>
        <authorList>
            <person name="Levasseur A."/>
            <person name="Lomascolo A."/>
            <person name="Ruiz-Duenas F.J."/>
            <person name="Uzan E."/>
            <person name="Piumi F."/>
            <person name="Kues U."/>
            <person name="Ram A.F.J."/>
            <person name="Murat C."/>
            <person name="Haon M."/>
            <person name="Benoit I."/>
            <person name="Arfi Y."/>
            <person name="Chevret D."/>
            <person name="Drula E."/>
            <person name="Kwon M.J."/>
            <person name="Gouret P."/>
            <person name="Lesage-Meessen L."/>
            <person name="Lombard V."/>
            <person name="Mariette J."/>
            <person name="Noirot C."/>
            <person name="Park J."/>
            <person name="Patyshakuliyeva A."/>
            <person name="Wieneger R.A.B."/>
            <person name="Wosten H.A.B."/>
            <person name="Martin F."/>
            <person name="Coutinho P.M."/>
            <person name="de Vries R."/>
            <person name="Martinez A.T."/>
            <person name="Klopp C."/>
            <person name="Pontarotti P."/>
            <person name="Henrissat B."/>
            <person name="Record E."/>
        </authorList>
    </citation>
    <scope>NUCLEOTIDE SEQUENCE [LARGE SCALE GENOMIC DNA]</scope>
    <source>
        <strain evidence="1">BRFM137</strain>
    </source>
</reference>
<organism evidence="1 2">
    <name type="scientific">Pycnoporus cinnabarinus</name>
    <name type="common">Cinnabar-red polypore</name>
    <name type="synonym">Trametes cinnabarina</name>
    <dbReference type="NCBI Taxonomy" id="5643"/>
    <lineage>
        <taxon>Eukaryota</taxon>
        <taxon>Fungi</taxon>
        <taxon>Dikarya</taxon>
        <taxon>Basidiomycota</taxon>
        <taxon>Agaricomycotina</taxon>
        <taxon>Agaricomycetes</taxon>
        <taxon>Polyporales</taxon>
        <taxon>Polyporaceae</taxon>
        <taxon>Trametes</taxon>
    </lineage>
</organism>
<dbReference type="Proteomes" id="UP000029665">
    <property type="component" value="Unassembled WGS sequence"/>
</dbReference>
<evidence type="ECO:0000313" key="1">
    <source>
        <dbReference type="EMBL" id="CDO76315.1"/>
    </source>
</evidence>
<dbReference type="AlphaFoldDB" id="A0A060SPP6"/>
<evidence type="ECO:0000313" key="2">
    <source>
        <dbReference type="Proteomes" id="UP000029665"/>
    </source>
</evidence>
<proteinExistence type="predicted"/>
<dbReference type="InterPro" id="IPR043519">
    <property type="entry name" value="NT_sf"/>
</dbReference>
<sequence>MPRQLTQSDVLHIAQQAIRIFASIGLRCCLIGSTACSLYGVNRTPNDVDLVVLTTEYDPESLKEVLVNEDMSFYLVRSRNPSANYKVLWCELPHAKCKVDILLPGILNIPVVPQRDIVWISGYPVMPLIPLLLLKLQGLVDHRRSTRRDEQEKQHVDASDVWTLLQLAVERRQNVWQSKMQWVPRSLVYAADGHVADYIDEYPRTAAPWRSIGL</sequence>
<accession>A0A060SPP6</accession>